<dbReference type="Proteomes" id="UP001331761">
    <property type="component" value="Unassembled WGS sequence"/>
</dbReference>
<reference evidence="2 3" key="1">
    <citation type="submission" date="2019-10" db="EMBL/GenBank/DDBJ databases">
        <title>Assembly and Annotation for the nematode Trichostrongylus colubriformis.</title>
        <authorList>
            <person name="Martin J."/>
        </authorList>
    </citation>
    <scope>NUCLEOTIDE SEQUENCE [LARGE SCALE GENOMIC DNA]</scope>
    <source>
        <strain evidence="2">G859</strain>
        <tissue evidence="2">Whole worm</tissue>
    </source>
</reference>
<organism evidence="2 3">
    <name type="scientific">Trichostrongylus colubriformis</name>
    <name type="common">Black scour worm</name>
    <dbReference type="NCBI Taxonomy" id="6319"/>
    <lineage>
        <taxon>Eukaryota</taxon>
        <taxon>Metazoa</taxon>
        <taxon>Ecdysozoa</taxon>
        <taxon>Nematoda</taxon>
        <taxon>Chromadorea</taxon>
        <taxon>Rhabditida</taxon>
        <taxon>Rhabditina</taxon>
        <taxon>Rhabditomorpha</taxon>
        <taxon>Strongyloidea</taxon>
        <taxon>Trichostrongylidae</taxon>
        <taxon>Trichostrongylus</taxon>
    </lineage>
</organism>
<keyword evidence="1" id="KW-0812">Transmembrane</keyword>
<gene>
    <name evidence="2" type="ORF">GCK32_012586</name>
</gene>
<keyword evidence="3" id="KW-1185">Reference proteome</keyword>
<dbReference type="EMBL" id="WIXE01021476">
    <property type="protein sequence ID" value="KAK5968356.1"/>
    <property type="molecule type" value="Genomic_DNA"/>
</dbReference>
<feature type="non-terminal residue" evidence="2">
    <location>
        <position position="1"/>
    </location>
</feature>
<accession>A0AAN8ICT6</accession>
<sequence length="106" mass="12003">PSNDPFDCSHRFYGMQDEISQQTMLDTTTLKLSQVSGFLTGLLVLVALGYFTTALINIWCFNVVLDCYRWLGYRLEEKSRALGRNDIPISRLDDKPPVAVAHATDF</sequence>
<keyword evidence="1" id="KW-0472">Membrane</keyword>
<name>A0AAN8ICT6_TRICO</name>
<evidence type="ECO:0000313" key="2">
    <source>
        <dbReference type="EMBL" id="KAK5968356.1"/>
    </source>
</evidence>
<dbReference type="AlphaFoldDB" id="A0AAN8ICT6"/>
<comment type="caution">
    <text evidence="2">The sequence shown here is derived from an EMBL/GenBank/DDBJ whole genome shotgun (WGS) entry which is preliminary data.</text>
</comment>
<protein>
    <submittedName>
        <fullName evidence="2">Uncharacterized protein</fullName>
    </submittedName>
</protein>
<feature type="transmembrane region" description="Helical" evidence="1">
    <location>
        <begin position="38"/>
        <end position="65"/>
    </location>
</feature>
<proteinExistence type="predicted"/>
<keyword evidence="1" id="KW-1133">Transmembrane helix</keyword>
<evidence type="ECO:0000256" key="1">
    <source>
        <dbReference type="SAM" id="Phobius"/>
    </source>
</evidence>
<evidence type="ECO:0000313" key="3">
    <source>
        <dbReference type="Proteomes" id="UP001331761"/>
    </source>
</evidence>